<dbReference type="RefSeq" id="WP_129207088.1">
    <property type="nucleotide sequence ID" value="NZ_BMGU01000001.1"/>
</dbReference>
<dbReference type="PRINTS" id="PR00096">
    <property type="entry name" value="GATASE"/>
</dbReference>
<keyword evidence="5 9" id="KW-0332">GMP biosynthesis</keyword>
<comment type="pathway">
    <text evidence="2 9">Purine metabolism; GMP biosynthesis; GMP from XMP (L-Gln route): step 1/1.</text>
</comment>
<dbReference type="Pfam" id="PF02540">
    <property type="entry name" value="NAD_synthase"/>
    <property type="match status" value="1"/>
</dbReference>
<feature type="binding site" evidence="10">
    <location>
        <begin position="223"/>
        <end position="229"/>
    </location>
    <ligand>
        <name>ATP</name>
        <dbReference type="ChEBI" id="CHEBI:30616"/>
    </ligand>
</feature>
<proteinExistence type="inferred from homology"/>
<evidence type="ECO:0000256" key="4">
    <source>
        <dbReference type="ARBA" id="ARBA00022741"/>
    </source>
</evidence>
<comment type="subunit">
    <text evidence="9">Homodimer.</text>
</comment>
<sequence>MDTSSIVILDFGSQYTQLIARRIREQNVFSVVLPCTASIEEIQAYKPLGLILSGGPCSVYDADAPPADPKVLELGLPTLGICYGLQYITHHLGGKVVKSDKHEYGHAEVSVVDQELPLFADMTADLTVWMSHGDSAIELPPGFHLTAKTDNAVAGIANPERRIWAVQFHPEVHHTRQGATLLRNFVFNLCHAKADWTPKHFIETTVAAIREKVGNGRAICALSGGVDSSVAAVLVHKAIGDRLTCVFVDNGVLRKNEFFKVQENLRSKLGLNLVAVDASGRFLSKLAGVTDPETKRKTIGREFIEVFDDEASRIFKEGTDEVAWLVQGTLYPDVIESSSVKGPSQTIKSHHNVGGLPEDMKLKLIEPLRDLFKDEVRRIGRDLGMPSDILERQPFPGPGLAVRILGEVTPERVALLQEADDIVVTEIKKAGLYQQIWQSFAVLLPVKSVGVMGDQRTYAYTCAIRAVHSEDGMTADWVPLPYEVLKTISSRIVNEISGINRVVYDITSKPPGTIEWE</sequence>
<dbReference type="UniPathway" id="UPA00189">
    <property type="reaction ID" value="UER00296"/>
</dbReference>
<evidence type="ECO:0000256" key="7">
    <source>
        <dbReference type="ARBA" id="ARBA00022840"/>
    </source>
</evidence>
<dbReference type="NCBIfam" id="NF000848">
    <property type="entry name" value="PRK00074.1"/>
    <property type="match status" value="1"/>
</dbReference>
<dbReference type="Proteomes" id="UP000290253">
    <property type="component" value="Unassembled WGS sequence"/>
</dbReference>
<dbReference type="InterPro" id="IPR022955">
    <property type="entry name" value="GMP_synthase"/>
</dbReference>
<gene>
    <name evidence="9 12" type="primary">guaA</name>
    <name evidence="12" type="ORF">ESZ00_05210</name>
</gene>
<dbReference type="FunFam" id="3.40.50.880:FF:000001">
    <property type="entry name" value="GMP synthase [glutamine-hydrolyzing]"/>
    <property type="match status" value="1"/>
</dbReference>
<dbReference type="Pfam" id="PF00117">
    <property type="entry name" value="GATase"/>
    <property type="match status" value="1"/>
</dbReference>
<dbReference type="GO" id="GO:0003921">
    <property type="term" value="F:GMP synthase activity"/>
    <property type="evidence" value="ECO:0007669"/>
    <property type="project" value="InterPro"/>
</dbReference>
<evidence type="ECO:0000256" key="9">
    <source>
        <dbReference type="HAMAP-Rule" id="MF_00344"/>
    </source>
</evidence>
<feature type="active site" evidence="9">
    <location>
        <position position="169"/>
    </location>
</feature>
<evidence type="ECO:0000259" key="11">
    <source>
        <dbReference type="PROSITE" id="PS51553"/>
    </source>
</evidence>
<dbReference type="PROSITE" id="PS51273">
    <property type="entry name" value="GATASE_TYPE_1"/>
    <property type="match status" value="1"/>
</dbReference>
<dbReference type="GO" id="GO:0005524">
    <property type="term" value="F:ATP binding"/>
    <property type="evidence" value="ECO:0007669"/>
    <property type="project" value="UniProtKB-UniRule"/>
</dbReference>
<dbReference type="InterPro" id="IPR025777">
    <property type="entry name" value="GMPS_ATP_PPase_dom"/>
</dbReference>
<evidence type="ECO:0000256" key="5">
    <source>
        <dbReference type="ARBA" id="ARBA00022749"/>
    </source>
</evidence>
<dbReference type="PROSITE" id="PS51553">
    <property type="entry name" value="GMPS_ATP_PPASE"/>
    <property type="match status" value="1"/>
</dbReference>
<dbReference type="GO" id="GO:0005829">
    <property type="term" value="C:cytosol"/>
    <property type="evidence" value="ECO:0007669"/>
    <property type="project" value="TreeGrafter"/>
</dbReference>
<evidence type="ECO:0000313" key="12">
    <source>
        <dbReference type="EMBL" id="RXS97309.1"/>
    </source>
</evidence>
<dbReference type="Pfam" id="PF00958">
    <property type="entry name" value="GMP_synt_C"/>
    <property type="match status" value="1"/>
</dbReference>
<accession>A0A4Q1SIS8</accession>
<dbReference type="FunFam" id="3.40.50.620:FF:000001">
    <property type="entry name" value="GMP synthase [glutamine-hydrolyzing]"/>
    <property type="match status" value="1"/>
</dbReference>
<dbReference type="HAMAP" id="MF_00344">
    <property type="entry name" value="GMP_synthase"/>
    <property type="match status" value="1"/>
</dbReference>
<keyword evidence="3 9" id="KW-0436">Ligase</keyword>
<evidence type="ECO:0000313" key="13">
    <source>
        <dbReference type="Proteomes" id="UP000290253"/>
    </source>
</evidence>
<dbReference type="InterPro" id="IPR014729">
    <property type="entry name" value="Rossmann-like_a/b/a_fold"/>
</dbReference>
<dbReference type="Gene3D" id="3.30.300.10">
    <property type="match status" value="1"/>
</dbReference>
<keyword evidence="8 9" id="KW-0315">Glutamine amidotransferase</keyword>
<dbReference type="SUPFAM" id="SSF54810">
    <property type="entry name" value="GMP synthetase C-terminal dimerisation domain"/>
    <property type="match status" value="1"/>
</dbReference>
<dbReference type="CDD" id="cd01997">
    <property type="entry name" value="GMP_synthase_C"/>
    <property type="match status" value="1"/>
</dbReference>
<evidence type="ECO:0000256" key="1">
    <source>
        <dbReference type="ARBA" id="ARBA00002332"/>
    </source>
</evidence>
<comment type="caution">
    <text evidence="12">The sequence shown here is derived from an EMBL/GenBank/DDBJ whole genome shotgun (WGS) entry which is preliminary data.</text>
</comment>
<feature type="active site" evidence="9">
    <location>
        <position position="171"/>
    </location>
</feature>
<evidence type="ECO:0000256" key="8">
    <source>
        <dbReference type="ARBA" id="ARBA00022962"/>
    </source>
</evidence>
<dbReference type="SUPFAM" id="SSF52317">
    <property type="entry name" value="Class I glutamine amidotransferase-like"/>
    <property type="match status" value="1"/>
</dbReference>
<feature type="active site" description="Nucleophile" evidence="9">
    <location>
        <position position="82"/>
    </location>
</feature>
<dbReference type="CDD" id="cd01742">
    <property type="entry name" value="GATase1_GMP_Synthase"/>
    <property type="match status" value="1"/>
</dbReference>
<comment type="function">
    <text evidence="1 9">Catalyzes the synthesis of GMP from XMP.</text>
</comment>
<dbReference type="Gene3D" id="3.40.50.620">
    <property type="entry name" value="HUPs"/>
    <property type="match status" value="1"/>
</dbReference>
<dbReference type="NCBIfam" id="TIGR00888">
    <property type="entry name" value="guaA_Nterm"/>
    <property type="match status" value="1"/>
</dbReference>
<dbReference type="AlphaFoldDB" id="A0A4Q1SIS8"/>
<evidence type="ECO:0000256" key="3">
    <source>
        <dbReference type="ARBA" id="ARBA00022598"/>
    </source>
</evidence>
<protein>
    <recommendedName>
        <fullName evidence="9">GMP synthase [glutamine-hydrolyzing]</fullName>
        <ecNumber evidence="9">6.3.5.2</ecNumber>
    </recommendedName>
    <alternativeName>
        <fullName evidence="9">GMP synthetase</fullName>
    </alternativeName>
    <alternativeName>
        <fullName evidence="9">Glutamine amidotransferase</fullName>
    </alternativeName>
</protein>
<name>A0A4Q1SIS8_9BACT</name>
<dbReference type="EC" id="6.3.5.2" evidence="9"/>
<dbReference type="InterPro" id="IPR001674">
    <property type="entry name" value="GMP_synth_C"/>
</dbReference>
<keyword evidence="13" id="KW-1185">Reference proteome</keyword>
<dbReference type="SUPFAM" id="SSF52402">
    <property type="entry name" value="Adenine nucleotide alpha hydrolases-like"/>
    <property type="match status" value="1"/>
</dbReference>
<dbReference type="OrthoDB" id="9802219at2"/>
<dbReference type="InterPro" id="IPR004739">
    <property type="entry name" value="GMP_synth_GATase"/>
</dbReference>
<keyword evidence="6 9" id="KW-0658">Purine biosynthesis</keyword>
<dbReference type="PANTHER" id="PTHR11922:SF2">
    <property type="entry name" value="GMP SYNTHASE [GLUTAMINE-HYDROLYZING]"/>
    <property type="match status" value="1"/>
</dbReference>
<feature type="domain" description="GMPS ATP-PPase" evidence="11">
    <location>
        <begin position="196"/>
        <end position="392"/>
    </location>
</feature>
<evidence type="ECO:0000256" key="6">
    <source>
        <dbReference type="ARBA" id="ARBA00022755"/>
    </source>
</evidence>
<dbReference type="InterPro" id="IPR022310">
    <property type="entry name" value="NAD/GMP_synthase"/>
</dbReference>
<reference evidence="12 13" key="1">
    <citation type="journal article" date="2016" name="Int. J. Syst. Evol. Microbiol.">
        <title>Acidipila dinghuensis sp. nov., an acidobacterium isolated from forest soil.</title>
        <authorList>
            <person name="Jiang Y.W."/>
            <person name="Wang J."/>
            <person name="Chen M.H."/>
            <person name="Lv Y.Y."/>
            <person name="Qiu L.H."/>
        </authorList>
    </citation>
    <scope>NUCLEOTIDE SEQUENCE [LARGE SCALE GENOMIC DNA]</scope>
    <source>
        <strain evidence="12 13">DHOF10</strain>
    </source>
</reference>
<dbReference type="FunFam" id="3.30.300.10:FF:000002">
    <property type="entry name" value="GMP synthase [glutamine-hydrolyzing]"/>
    <property type="match status" value="1"/>
</dbReference>
<evidence type="ECO:0000256" key="10">
    <source>
        <dbReference type="PROSITE-ProRule" id="PRU00886"/>
    </source>
</evidence>
<dbReference type="PRINTS" id="PR00097">
    <property type="entry name" value="ANTSNTHASEII"/>
</dbReference>
<keyword evidence="4 9" id="KW-0547">Nucleotide-binding</keyword>
<dbReference type="InterPro" id="IPR017926">
    <property type="entry name" value="GATASE"/>
</dbReference>
<dbReference type="NCBIfam" id="TIGR00884">
    <property type="entry name" value="guaA_Cterm"/>
    <property type="match status" value="1"/>
</dbReference>
<comment type="catalytic activity">
    <reaction evidence="9">
        <text>XMP + L-glutamine + ATP + H2O = GMP + L-glutamate + AMP + diphosphate + 2 H(+)</text>
        <dbReference type="Rhea" id="RHEA:11680"/>
        <dbReference type="ChEBI" id="CHEBI:15377"/>
        <dbReference type="ChEBI" id="CHEBI:15378"/>
        <dbReference type="ChEBI" id="CHEBI:29985"/>
        <dbReference type="ChEBI" id="CHEBI:30616"/>
        <dbReference type="ChEBI" id="CHEBI:33019"/>
        <dbReference type="ChEBI" id="CHEBI:57464"/>
        <dbReference type="ChEBI" id="CHEBI:58115"/>
        <dbReference type="ChEBI" id="CHEBI:58359"/>
        <dbReference type="ChEBI" id="CHEBI:456215"/>
        <dbReference type="EC" id="6.3.5.2"/>
    </reaction>
</comment>
<evidence type="ECO:0000256" key="2">
    <source>
        <dbReference type="ARBA" id="ARBA00005153"/>
    </source>
</evidence>
<dbReference type="InterPro" id="IPR029062">
    <property type="entry name" value="Class_I_gatase-like"/>
</dbReference>
<dbReference type="EMBL" id="SDMK01000001">
    <property type="protein sequence ID" value="RXS97309.1"/>
    <property type="molecule type" value="Genomic_DNA"/>
</dbReference>
<organism evidence="12 13">
    <name type="scientific">Silvibacterium dinghuense</name>
    <dbReference type="NCBI Taxonomy" id="1560006"/>
    <lineage>
        <taxon>Bacteria</taxon>
        <taxon>Pseudomonadati</taxon>
        <taxon>Acidobacteriota</taxon>
        <taxon>Terriglobia</taxon>
        <taxon>Terriglobales</taxon>
        <taxon>Acidobacteriaceae</taxon>
        <taxon>Silvibacterium</taxon>
    </lineage>
</organism>
<dbReference type="PANTHER" id="PTHR11922">
    <property type="entry name" value="GMP SYNTHASE-RELATED"/>
    <property type="match status" value="1"/>
</dbReference>
<keyword evidence="7 9" id="KW-0067">ATP-binding</keyword>
<dbReference type="Gene3D" id="3.40.50.880">
    <property type="match status" value="1"/>
</dbReference>